<feature type="transmembrane region" description="Helical" evidence="13">
    <location>
        <begin position="285"/>
        <end position="307"/>
    </location>
</feature>
<keyword evidence="9 13" id="KW-1133">Transmembrane helix</keyword>
<dbReference type="FunFam" id="1.10.287.130:FF:000063">
    <property type="entry name" value="Hybrid sensor histidine kinase/response regulator"/>
    <property type="match status" value="1"/>
</dbReference>
<evidence type="ECO:0000256" key="10">
    <source>
        <dbReference type="ARBA" id="ARBA00023136"/>
    </source>
</evidence>
<dbReference type="PANTHER" id="PTHR43047">
    <property type="entry name" value="TWO-COMPONENT HISTIDINE PROTEIN KINASE"/>
    <property type="match status" value="1"/>
</dbReference>
<keyword evidence="6" id="KW-0808">Transferase</keyword>
<dbReference type="PRINTS" id="PR00344">
    <property type="entry name" value="BCTRLSENSOR"/>
</dbReference>
<feature type="modified residue" description="4-aspartylphosphate" evidence="11">
    <location>
        <position position="1090"/>
    </location>
</feature>
<evidence type="ECO:0000256" key="7">
    <source>
        <dbReference type="ARBA" id="ARBA00022692"/>
    </source>
</evidence>
<proteinExistence type="inferred from homology"/>
<dbReference type="InterPro" id="IPR036097">
    <property type="entry name" value="HisK_dim/P_sf"/>
</dbReference>
<dbReference type="RefSeq" id="WP_099307974.1">
    <property type="nucleotide sequence ID" value="NZ_PDVP01000015.1"/>
</dbReference>
<dbReference type="InterPro" id="IPR036890">
    <property type="entry name" value="HATPase_C_sf"/>
</dbReference>
<dbReference type="Proteomes" id="UP000221168">
    <property type="component" value="Unassembled WGS sequence"/>
</dbReference>
<dbReference type="SMART" id="SM00387">
    <property type="entry name" value="HATPase_c"/>
    <property type="match status" value="1"/>
</dbReference>
<dbReference type="InterPro" id="IPR035965">
    <property type="entry name" value="PAS-like_dom_sf"/>
</dbReference>
<dbReference type="CDD" id="cd00082">
    <property type="entry name" value="HisKA"/>
    <property type="match status" value="1"/>
</dbReference>
<evidence type="ECO:0000256" key="9">
    <source>
        <dbReference type="ARBA" id="ARBA00022989"/>
    </source>
</evidence>
<feature type="transmembrane region" description="Helical" evidence="13">
    <location>
        <begin position="327"/>
        <end position="360"/>
    </location>
</feature>
<comment type="caution">
    <text evidence="16">The sequence shown here is derived from an EMBL/GenBank/DDBJ whole genome shotgun (WGS) entry which is preliminary data.</text>
</comment>
<dbReference type="PANTHER" id="PTHR43047:SF9">
    <property type="entry name" value="HISTIDINE KINASE"/>
    <property type="match status" value="1"/>
</dbReference>
<evidence type="ECO:0000256" key="1">
    <source>
        <dbReference type="ARBA" id="ARBA00000085"/>
    </source>
</evidence>
<name>A0A2G1QJ31_9HYPH</name>
<dbReference type="SUPFAM" id="SSF55785">
    <property type="entry name" value="PYP-like sensor domain (PAS domain)"/>
    <property type="match status" value="1"/>
</dbReference>
<evidence type="ECO:0000256" key="2">
    <source>
        <dbReference type="ARBA" id="ARBA00004141"/>
    </source>
</evidence>
<dbReference type="Gene3D" id="3.30.450.20">
    <property type="entry name" value="PAS domain"/>
    <property type="match status" value="1"/>
</dbReference>
<dbReference type="NCBIfam" id="NF041832">
    <property type="entry name" value="near_NosP_CTERM"/>
    <property type="match status" value="1"/>
</dbReference>
<dbReference type="GO" id="GO:0000155">
    <property type="term" value="F:phosphorelay sensor kinase activity"/>
    <property type="evidence" value="ECO:0007669"/>
    <property type="project" value="InterPro"/>
</dbReference>
<dbReference type="Gene3D" id="1.20.1730.10">
    <property type="entry name" value="Sodium/glucose cotransporter"/>
    <property type="match status" value="1"/>
</dbReference>
<feature type="transmembrane region" description="Helical" evidence="13">
    <location>
        <begin position="37"/>
        <end position="61"/>
    </location>
</feature>
<dbReference type="InterPro" id="IPR001789">
    <property type="entry name" value="Sig_transdc_resp-reg_receiver"/>
</dbReference>
<dbReference type="Gene3D" id="3.40.50.2300">
    <property type="match status" value="1"/>
</dbReference>
<dbReference type="SMART" id="SM00448">
    <property type="entry name" value="REC"/>
    <property type="match status" value="1"/>
</dbReference>
<evidence type="ECO:0000256" key="5">
    <source>
        <dbReference type="ARBA" id="ARBA00022553"/>
    </source>
</evidence>
<dbReference type="InterPro" id="IPR038377">
    <property type="entry name" value="Na/Glc_symporter_sf"/>
</dbReference>
<dbReference type="InterPro" id="IPR003594">
    <property type="entry name" value="HATPase_dom"/>
</dbReference>
<comment type="subcellular location">
    <subcellularLocation>
        <location evidence="2">Membrane</location>
        <topology evidence="2">Multi-pass membrane protein</topology>
    </subcellularLocation>
</comment>
<dbReference type="GO" id="GO:0022857">
    <property type="term" value="F:transmembrane transporter activity"/>
    <property type="evidence" value="ECO:0007669"/>
    <property type="project" value="InterPro"/>
</dbReference>
<feature type="domain" description="Response regulatory" evidence="15">
    <location>
        <begin position="1039"/>
        <end position="1155"/>
    </location>
</feature>
<protein>
    <recommendedName>
        <fullName evidence="4">histidine kinase</fullName>
        <ecNumber evidence="4">2.7.13.3</ecNumber>
    </recommendedName>
</protein>
<evidence type="ECO:0000256" key="3">
    <source>
        <dbReference type="ARBA" id="ARBA00006434"/>
    </source>
</evidence>
<dbReference type="OrthoDB" id="9764438at2"/>
<dbReference type="InterPro" id="IPR005467">
    <property type="entry name" value="His_kinase_dom"/>
</dbReference>
<feature type="domain" description="Histidine kinase" evidence="14">
    <location>
        <begin position="803"/>
        <end position="1015"/>
    </location>
</feature>
<keyword evidence="17" id="KW-1185">Reference proteome</keyword>
<feature type="transmembrane region" description="Helical" evidence="13">
    <location>
        <begin position="6"/>
        <end position="25"/>
    </location>
</feature>
<evidence type="ECO:0000256" key="6">
    <source>
        <dbReference type="ARBA" id="ARBA00022679"/>
    </source>
</evidence>
<dbReference type="CDD" id="cd10322">
    <property type="entry name" value="SLC5sbd"/>
    <property type="match status" value="1"/>
</dbReference>
<dbReference type="InterPro" id="IPR011006">
    <property type="entry name" value="CheY-like_superfamily"/>
</dbReference>
<keyword evidence="10 13" id="KW-0472">Membrane</keyword>
<evidence type="ECO:0000259" key="15">
    <source>
        <dbReference type="PROSITE" id="PS50110"/>
    </source>
</evidence>
<evidence type="ECO:0000313" key="16">
    <source>
        <dbReference type="EMBL" id="PHP65461.1"/>
    </source>
</evidence>
<evidence type="ECO:0000256" key="12">
    <source>
        <dbReference type="SAM" id="Coils"/>
    </source>
</evidence>
<reference evidence="16 17" key="1">
    <citation type="submission" date="2017-10" db="EMBL/GenBank/DDBJ databases">
        <title>Sedimentibacterium mangrovi gen. nov., sp. nov., a novel member of family Phyllobacteriacea isolated from mangrove sediment.</title>
        <authorList>
            <person name="Liao H."/>
            <person name="Tian Y."/>
        </authorList>
    </citation>
    <scope>NUCLEOTIDE SEQUENCE [LARGE SCALE GENOMIC DNA]</scope>
    <source>
        <strain evidence="16 17">X9-2-2</strain>
    </source>
</reference>
<evidence type="ECO:0000256" key="11">
    <source>
        <dbReference type="PROSITE-ProRule" id="PRU00169"/>
    </source>
</evidence>
<dbReference type="GO" id="GO:0009927">
    <property type="term" value="F:histidine phosphotransfer kinase activity"/>
    <property type="evidence" value="ECO:0007669"/>
    <property type="project" value="TreeGrafter"/>
</dbReference>
<dbReference type="EC" id="2.7.13.3" evidence="4"/>
<keyword evidence="7 13" id="KW-0812">Transmembrane</keyword>
<feature type="transmembrane region" description="Helical" evidence="13">
    <location>
        <begin position="189"/>
        <end position="216"/>
    </location>
</feature>
<organism evidence="16 17">
    <name type="scientific">Zhengella mangrovi</name>
    <dbReference type="NCBI Taxonomy" id="1982044"/>
    <lineage>
        <taxon>Bacteria</taxon>
        <taxon>Pseudomonadati</taxon>
        <taxon>Pseudomonadota</taxon>
        <taxon>Alphaproteobacteria</taxon>
        <taxon>Hyphomicrobiales</taxon>
        <taxon>Notoacmeibacteraceae</taxon>
        <taxon>Zhengella</taxon>
    </lineage>
</organism>
<feature type="transmembrane region" description="Helical" evidence="13">
    <location>
        <begin position="245"/>
        <end position="264"/>
    </location>
</feature>
<dbReference type="PROSITE" id="PS50110">
    <property type="entry name" value="RESPONSE_REGULATORY"/>
    <property type="match status" value="1"/>
</dbReference>
<dbReference type="Gene3D" id="3.30.565.10">
    <property type="entry name" value="Histidine kinase-like ATPase, C-terminal domain"/>
    <property type="match status" value="1"/>
</dbReference>
<feature type="coiled-coil region" evidence="12">
    <location>
        <begin position="762"/>
        <end position="796"/>
    </location>
</feature>
<feature type="transmembrane region" description="Helical" evidence="13">
    <location>
        <begin position="381"/>
        <end position="401"/>
    </location>
</feature>
<keyword evidence="8 16" id="KW-0418">Kinase</keyword>
<dbReference type="Gene3D" id="1.10.287.130">
    <property type="match status" value="1"/>
</dbReference>
<evidence type="ECO:0000313" key="17">
    <source>
        <dbReference type="Proteomes" id="UP000221168"/>
    </source>
</evidence>
<dbReference type="Pfam" id="PF12860">
    <property type="entry name" value="PAS_7"/>
    <property type="match status" value="1"/>
</dbReference>
<comment type="catalytic activity">
    <reaction evidence="1">
        <text>ATP + protein L-histidine = ADP + protein N-phospho-L-histidine.</text>
        <dbReference type="EC" id="2.7.13.3"/>
    </reaction>
</comment>
<dbReference type="Pfam" id="PF02518">
    <property type="entry name" value="HATPase_c"/>
    <property type="match status" value="1"/>
</dbReference>
<dbReference type="InterPro" id="IPR003661">
    <property type="entry name" value="HisK_dim/P_dom"/>
</dbReference>
<keyword evidence="12" id="KW-0175">Coiled coil</keyword>
<feature type="transmembrane region" description="Helical" evidence="13">
    <location>
        <begin position="413"/>
        <end position="434"/>
    </location>
</feature>
<dbReference type="Pfam" id="PF00512">
    <property type="entry name" value="HisKA"/>
    <property type="match status" value="1"/>
</dbReference>
<dbReference type="SUPFAM" id="SSF47384">
    <property type="entry name" value="Homodimeric domain of signal transducing histidine kinase"/>
    <property type="match status" value="1"/>
</dbReference>
<dbReference type="FunFam" id="3.30.565.10:FF:000049">
    <property type="entry name" value="Two-component sensor histidine kinase"/>
    <property type="match status" value="1"/>
</dbReference>
<comment type="similarity">
    <text evidence="3">Belongs to the sodium:solute symporter (SSF) (TC 2.A.21) family.</text>
</comment>
<feature type="transmembrane region" description="Helical" evidence="13">
    <location>
        <begin position="160"/>
        <end position="177"/>
    </location>
</feature>
<dbReference type="PROSITE" id="PS50109">
    <property type="entry name" value="HIS_KIN"/>
    <property type="match status" value="1"/>
</dbReference>
<gene>
    <name evidence="16" type="ORF">CSC94_19080</name>
</gene>
<feature type="transmembrane region" description="Helical" evidence="13">
    <location>
        <begin position="441"/>
        <end position="463"/>
    </location>
</feature>
<dbReference type="CDD" id="cd00156">
    <property type="entry name" value="REC"/>
    <property type="match status" value="1"/>
</dbReference>
<dbReference type="SMART" id="SM00388">
    <property type="entry name" value="HisKA"/>
    <property type="match status" value="1"/>
</dbReference>
<sequence>MNNWVIIFTALAYLSLLFAIASWGDKQRKMNASQYRPMVYSLSLAVYCTSWTFFGSVGLASERGLEFLTIYIGPVLVYLFGHRMLRRILRVSKAERITSIADFLAARYGKSFSVAALATVIAVVGTVPYIALQLKAVAGSIELMITHESSGTGNPFPGDMAMMVAALLALFAILFGTRHADATEHQDGMVMAIAVESVIKLVAFLTIGVAVTFFMFDTPATLMDAIRANERVQAALSYQTSPTTWIVMTMLSGMAILMLPRQFYISVVENRSERELETATWLFPLYLLAINIFVLPIAFAGITTIGSQASADLYVVAIPLLKGDDLLALVSLIGGMSAATAMVIVASVALSIMISNDLVIPVLLKRAKIPTAGEKEDWSRIILNVRRASICLILVAALFYHQEIADNIRLASIGLLSFAALAQFAPAFIGALVWRNANARGAVLGMTAGILFWGYTLLLPSFLPDDATLLTDGLWGFAALRPQALFGSIAEPLNHGVLWSLAANTLFFVIGSLSRAATPRERIQAAIFVPRESAQIAGLRRFRTAVTNSELKDTISRYLGAERTERSFQTFEQSEGRKFTGSQLADAGTIRFAEQLLASAVGSSSARLVLSLLFQRVDANSRNAYRLLDDASEALQQNRDLLQIALDQMEDGITVYDQDFRLSCWNRQFRTLFDLPDELGQVGTSISRVIEHLAQRGDIAKGDEETILERMTVTHLTWQIELMSSGRVIEVRSNPMPSGGVVASYADITDRVKADLALKRANETLEQRVAARTAELMELNEELGQAQRLAEEANLGKTRFLAGAGHDILQPLNAARLYCSALKESIADDPTRSALSNIDSSLDSVETILGAVLDISRLDTGALKPKETTFRLDSMLEQIRNDFQPSAREKGLALRIVPSALHVETDRNLFRRLLQNLVSNAIKYTRTGKVVVGVRRRGPLCEIQVFDTGIGIREDKLDTVFREFTRLDEGAREAEGLGLGLSIVDRIARVLRLEIRISSQPGKGTCFSVLIPVTQANPLEIVAPSGPGKASRGSLAGTRVLCIDNDARILDGMRMLLENWGCEVLAYTGAAEFADAFARDGQVPDVLVADYHLDGATGFEAISAIHQVLGQPVPSIMLTANRSDEVKAAAEERQIPLLYKPVKPAALRTALTRSRRIVTRAAE</sequence>
<feature type="transmembrane region" description="Helical" evidence="13">
    <location>
        <begin position="112"/>
        <end position="132"/>
    </location>
</feature>
<dbReference type="GO" id="GO:0005886">
    <property type="term" value="C:plasma membrane"/>
    <property type="evidence" value="ECO:0007669"/>
    <property type="project" value="TreeGrafter"/>
</dbReference>
<evidence type="ECO:0000256" key="13">
    <source>
        <dbReference type="SAM" id="Phobius"/>
    </source>
</evidence>
<evidence type="ECO:0000256" key="8">
    <source>
        <dbReference type="ARBA" id="ARBA00022777"/>
    </source>
</evidence>
<feature type="transmembrane region" description="Helical" evidence="13">
    <location>
        <begin position="67"/>
        <end position="85"/>
    </location>
</feature>
<evidence type="ECO:0000256" key="4">
    <source>
        <dbReference type="ARBA" id="ARBA00012438"/>
    </source>
</evidence>
<dbReference type="EMBL" id="PDVP01000015">
    <property type="protein sequence ID" value="PHP65461.1"/>
    <property type="molecule type" value="Genomic_DNA"/>
</dbReference>
<accession>A0A2G1QJ31</accession>
<dbReference type="SUPFAM" id="SSF55874">
    <property type="entry name" value="ATPase domain of HSP90 chaperone/DNA topoisomerase II/histidine kinase"/>
    <property type="match status" value="1"/>
</dbReference>
<dbReference type="InterPro" id="IPR004358">
    <property type="entry name" value="Sig_transdc_His_kin-like_C"/>
</dbReference>
<dbReference type="PROSITE" id="PS50283">
    <property type="entry name" value="NA_SOLUT_SYMP_3"/>
    <property type="match status" value="1"/>
</dbReference>
<dbReference type="AlphaFoldDB" id="A0A2G1QJ31"/>
<evidence type="ECO:0000259" key="14">
    <source>
        <dbReference type="PROSITE" id="PS50109"/>
    </source>
</evidence>
<dbReference type="Pfam" id="PF00072">
    <property type="entry name" value="Response_reg"/>
    <property type="match status" value="1"/>
</dbReference>
<dbReference type="SUPFAM" id="SSF52172">
    <property type="entry name" value="CheY-like"/>
    <property type="match status" value="1"/>
</dbReference>
<keyword evidence="5 11" id="KW-0597">Phosphoprotein</keyword>
<dbReference type="InterPro" id="IPR001734">
    <property type="entry name" value="Na/solute_symporter"/>
</dbReference>